<evidence type="ECO:0000313" key="4">
    <source>
        <dbReference type="Proteomes" id="UP000031620"/>
    </source>
</evidence>
<protein>
    <submittedName>
        <fullName evidence="3">Glycosyltransferase</fullName>
    </submittedName>
</protein>
<dbReference type="KEGG" id="lho:LOOC260_102720"/>
<dbReference type="GO" id="GO:0016757">
    <property type="term" value="F:glycosyltransferase activity"/>
    <property type="evidence" value="ECO:0007669"/>
    <property type="project" value="InterPro"/>
</dbReference>
<dbReference type="CDD" id="cd03808">
    <property type="entry name" value="GT4_CapM-like"/>
    <property type="match status" value="1"/>
</dbReference>
<dbReference type="PANTHER" id="PTHR45947:SF3">
    <property type="entry name" value="SULFOQUINOVOSYL TRANSFERASE SQD2"/>
    <property type="match status" value="1"/>
</dbReference>
<dbReference type="AlphaFoldDB" id="A0A0A1GS67"/>
<accession>A0A0A1GS67</accession>
<dbReference type="Proteomes" id="UP000031620">
    <property type="component" value="Chromosome"/>
</dbReference>
<reference evidence="3 4" key="1">
    <citation type="submission" date="2014-11" db="EMBL/GenBank/DDBJ databases">
        <title>Complete genome sequence and analysis of Lactobacillus hokkaidonensis LOOC260T.</title>
        <authorList>
            <person name="Tanizawa Y."/>
            <person name="Tohno M."/>
            <person name="Kaminuma E."/>
            <person name="Nakamura Y."/>
            <person name="Arita M."/>
        </authorList>
    </citation>
    <scope>NUCLEOTIDE SEQUENCE [LARGE SCALE GENOMIC DNA]</scope>
    <source>
        <strain evidence="3 4">LOOC260</strain>
    </source>
</reference>
<dbReference type="EMBL" id="AP014680">
    <property type="protein sequence ID" value="BAP84850.1"/>
    <property type="molecule type" value="Genomic_DNA"/>
</dbReference>
<dbReference type="Pfam" id="PF00534">
    <property type="entry name" value="Glycos_transf_1"/>
    <property type="match status" value="1"/>
</dbReference>
<evidence type="ECO:0000259" key="1">
    <source>
        <dbReference type="Pfam" id="PF00534"/>
    </source>
</evidence>
<dbReference type="HOGENOM" id="CLU_009583_0_1_9"/>
<keyword evidence="3" id="KW-0808">Transferase</keyword>
<dbReference type="InterPro" id="IPR028098">
    <property type="entry name" value="Glyco_trans_4-like_N"/>
</dbReference>
<dbReference type="PANTHER" id="PTHR45947">
    <property type="entry name" value="SULFOQUINOVOSYL TRANSFERASE SQD2"/>
    <property type="match status" value="1"/>
</dbReference>
<feature type="domain" description="Glycosyltransferase subfamily 4-like N-terminal" evidence="2">
    <location>
        <begin position="21"/>
        <end position="157"/>
    </location>
</feature>
<dbReference type="Pfam" id="PF13439">
    <property type="entry name" value="Glyco_transf_4"/>
    <property type="match status" value="1"/>
</dbReference>
<feature type="domain" description="Glycosyl transferase family 1" evidence="1">
    <location>
        <begin position="182"/>
        <end position="332"/>
    </location>
</feature>
<organism evidence="3 4">
    <name type="scientific">Paucilactobacillus hokkaidonensis JCM 18461</name>
    <dbReference type="NCBI Taxonomy" id="1291742"/>
    <lineage>
        <taxon>Bacteria</taxon>
        <taxon>Bacillati</taxon>
        <taxon>Bacillota</taxon>
        <taxon>Bacilli</taxon>
        <taxon>Lactobacillales</taxon>
        <taxon>Lactobacillaceae</taxon>
        <taxon>Paucilactobacillus</taxon>
    </lineage>
</organism>
<name>A0A0A1GS67_9LACO</name>
<dbReference type="STRING" id="1291742.LOOC260_102720"/>
<dbReference type="RefSeq" id="WP_041092372.1">
    <property type="nucleotide sequence ID" value="NZ_AP014680.1"/>
</dbReference>
<evidence type="ECO:0000259" key="2">
    <source>
        <dbReference type="Pfam" id="PF13439"/>
    </source>
</evidence>
<proteinExistence type="predicted"/>
<dbReference type="InterPro" id="IPR001296">
    <property type="entry name" value="Glyco_trans_1"/>
</dbReference>
<dbReference type="InterPro" id="IPR050194">
    <property type="entry name" value="Glycosyltransferase_grp1"/>
</dbReference>
<dbReference type="Gene3D" id="3.40.50.2000">
    <property type="entry name" value="Glycogen Phosphorylase B"/>
    <property type="match status" value="2"/>
</dbReference>
<gene>
    <name evidence="3" type="ORF">LOOC260_102720</name>
</gene>
<dbReference type="SUPFAM" id="SSF53756">
    <property type="entry name" value="UDP-Glycosyltransferase/glycogen phosphorylase"/>
    <property type="match status" value="1"/>
</dbReference>
<sequence>MKILYVTTVSSTVNAFLIPHIEQLVKDGHQVDIACASNQPLDPQLEKLACKWNAIDFSRSTLSTNHLRSYQQMRHLFKQEHYDVVHTHTPIASFIVRLASRHLPIKVIYTAHGFHFHSAASRKNQILFHSLEWLAAQWTDLLITINNEDHQNALKLPVRGQVGFTHGIGFRPELAKLPPDFDRQQWRQRYHLNEQDTVLVFAAELSKRKNQAQLIEALPHLDVNVKLLLLGDGPMKQQYETLAKQLNVAQRVIFAGYQSQITPFLALADIAVSSSKQEGLPVNIMEALAFNLPVIASNIRGHQDLIKPEINGFLYKTNDQLVEQINLLSNQPTPFKDADIQELLAQFSLEHVKQELAQLYRQVGITTEP</sequence>
<evidence type="ECO:0000313" key="3">
    <source>
        <dbReference type="EMBL" id="BAP84850.1"/>
    </source>
</evidence>